<keyword evidence="2" id="KW-1185">Reference proteome</keyword>
<proteinExistence type="predicted"/>
<reference evidence="1 2" key="1">
    <citation type="journal article" date="2019" name="Int. J. Syst. Evol. Microbiol.">
        <title>The Global Catalogue of Microorganisms (GCM) 10K type strain sequencing project: providing services to taxonomists for standard genome sequencing and annotation.</title>
        <authorList>
            <consortium name="The Broad Institute Genomics Platform"/>
            <consortium name="The Broad Institute Genome Sequencing Center for Infectious Disease"/>
            <person name="Wu L."/>
            <person name="Ma J."/>
        </authorList>
    </citation>
    <scope>NUCLEOTIDE SEQUENCE [LARGE SCALE GENOMIC DNA]</scope>
    <source>
        <strain evidence="1 2">JCM 14924</strain>
    </source>
</reference>
<comment type="caution">
    <text evidence="1">The sequence shown here is derived from an EMBL/GenBank/DDBJ whole genome shotgun (WGS) entry which is preliminary data.</text>
</comment>
<name>A0ABN3BT28_9ACTN</name>
<dbReference type="EMBL" id="BAAAOQ010000016">
    <property type="protein sequence ID" value="GAA2199884.1"/>
    <property type="molecule type" value="Genomic_DNA"/>
</dbReference>
<protein>
    <submittedName>
        <fullName evidence="1">Uncharacterized protein</fullName>
    </submittedName>
</protein>
<gene>
    <name evidence="1" type="ORF">GCM10009787_48610</name>
</gene>
<dbReference type="RefSeq" id="WP_346163544.1">
    <property type="nucleotide sequence ID" value="NZ_BAAAOQ010000016.1"/>
</dbReference>
<evidence type="ECO:0000313" key="1">
    <source>
        <dbReference type="EMBL" id="GAA2199884.1"/>
    </source>
</evidence>
<sequence length="86" mass="9573">MPESTATPQQPPTPAPWPDGVIARYLTVAGATVDLRDNEDAARWRYDTKCTGCPHKDAFTAEEYAHHDAQSHAERCRALPRPETAR</sequence>
<organism evidence="1 2">
    <name type="scientific">Streptomyces bangladeshensis</name>
    <dbReference type="NCBI Taxonomy" id="295352"/>
    <lineage>
        <taxon>Bacteria</taxon>
        <taxon>Bacillati</taxon>
        <taxon>Actinomycetota</taxon>
        <taxon>Actinomycetes</taxon>
        <taxon>Kitasatosporales</taxon>
        <taxon>Streptomycetaceae</taxon>
        <taxon>Streptomyces</taxon>
    </lineage>
</organism>
<evidence type="ECO:0000313" key="2">
    <source>
        <dbReference type="Proteomes" id="UP001501391"/>
    </source>
</evidence>
<accession>A0ABN3BT28</accession>
<dbReference type="Proteomes" id="UP001501391">
    <property type="component" value="Unassembled WGS sequence"/>
</dbReference>